<dbReference type="InterPro" id="IPR005135">
    <property type="entry name" value="Endo/exonuclease/phosphatase"/>
</dbReference>
<comment type="caution">
    <text evidence="2">The sequence shown here is derived from an EMBL/GenBank/DDBJ whole genome shotgun (WGS) entry which is preliminary data.</text>
</comment>
<feature type="domain" description="Reverse transcriptase" evidence="1">
    <location>
        <begin position="685"/>
        <end position="833"/>
    </location>
</feature>
<evidence type="ECO:0000313" key="2">
    <source>
        <dbReference type="EMBL" id="KAJ8247213.1"/>
    </source>
</evidence>
<dbReference type="Gene3D" id="3.60.10.10">
    <property type="entry name" value="Endonuclease/exonuclease/phosphatase"/>
    <property type="match status" value="1"/>
</dbReference>
<dbReference type="Pfam" id="PF03372">
    <property type="entry name" value="Exo_endo_phos"/>
    <property type="match status" value="1"/>
</dbReference>
<dbReference type="AlphaFoldDB" id="A0A9Q1CUM7"/>
<reference evidence="2" key="1">
    <citation type="journal article" date="2023" name="Science">
        <title>Genome structures resolve the early diversification of teleost fishes.</title>
        <authorList>
            <person name="Parey E."/>
            <person name="Louis A."/>
            <person name="Montfort J."/>
            <person name="Bouchez O."/>
            <person name="Roques C."/>
            <person name="Iampietro C."/>
            <person name="Lluch J."/>
            <person name="Castinel A."/>
            <person name="Donnadieu C."/>
            <person name="Desvignes T."/>
            <person name="Floi Bucao C."/>
            <person name="Jouanno E."/>
            <person name="Wen M."/>
            <person name="Mejri S."/>
            <person name="Dirks R."/>
            <person name="Jansen H."/>
            <person name="Henkel C."/>
            <person name="Chen W.J."/>
            <person name="Zahm M."/>
            <person name="Cabau C."/>
            <person name="Klopp C."/>
            <person name="Thompson A.W."/>
            <person name="Robinson-Rechavi M."/>
            <person name="Braasch I."/>
            <person name="Lecointre G."/>
            <person name="Bobe J."/>
            <person name="Postlethwait J.H."/>
            <person name="Berthelot C."/>
            <person name="Roest Crollius H."/>
            <person name="Guiguen Y."/>
        </authorList>
    </citation>
    <scope>NUCLEOTIDE SEQUENCE</scope>
    <source>
        <strain evidence="2">Concon-B</strain>
    </source>
</reference>
<dbReference type="GO" id="GO:0003824">
    <property type="term" value="F:catalytic activity"/>
    <property type="evidence" value="ECO:0007669"/>
    <property type="project" value="InterPro"/>
</dbReference>
<organism evidence="2 3">
    <name type="scientific">Conger conger</name>
    <name type="common">Conger eel</name>
    <name type="synonym">Muraena conger</name>
    <dbReference type="NCBI Taxonomy" id="82655"/>
    <lineage>
        <taxon>Eukaryota</taxon>
        <taxon>Metazoa</taxon>
        <taxon>Chordata</taxon>
        <taxon>Craniata</taxon>
        <taxon>Vertebrata</taxon>
        <taxon>Euteleostomi</taxon>
        <taxon>Actinopterygii</taxon>
        <taxon>Neopterygii</taxon>
        <taxon>Teleostei</taxon>
        <taxon>Anguilliformes</taxon>
        <taxon>Congridae</taxon>
        <taxon>Conger</taxon>
    </lineage>
</organism>
<dbReference type="InterPro" id="IPR036691">
    <property type="entry name" value="Endo/exonu/phosph_ase_sf"/>
</dbReference>
<dbReference type="Pfam" id="PF00078">
    <property type="entry name" value="RVT_1"/>
    <property type="match status" value="1"/>
</dbReference>
<dbReference type="PROSITE" id="PS50878">
    <property type="entry name" value="RT_POL"/>
    <property type="match status" value="1"/>
</dbReference>
<dbReference type="InterPro" id="IPR000477">
    <property type="entry name" value="RT_dom"/>
</dbReference>
<sequence length="833" mass="92447">MEVFIEMGASKLWGEGGRWLVIVLIQISKAILRILLLFCYKSGIQTSPPIAPLDREMQLNRGENLNQQEDPVFVGQRSGRAMRPLGSAPSPHARLWGVHRPEQMVATPKEELHPGPTPLGLLETVAESLYIGRPLVHLLCLGICGRKSWKPWLISGIIEVTRKYIHRSSRRSFHHDDTKPIRSFWSSIPRPARKPTGGRSSVLVSLARSANASIKPNKNNLNFGLFNIRSLTNKGLLLHDLLKDRKFDFLCLTETWQQPNDFSQLNQTIPPGFVYICQPRPSGRGGGLAILYNEKWKVSSLTVPVHRSFESVALQINGPTPTILVTVYRPPKPSREFLNEFSAFLTSLCSLSPNIILLGDFNIHMDNVNNTLTKDFTSCLDSSGLQQYIDFPTHSKGHILDLVCCSGVTPLNCTASDLPISDHKFVSFNVSLKLPKTNMLRSISFRNINNIDLSALSSGIDNLPSKDNLSTPDELVSFYNDELHSLLNAHAPLKTRSVSFTHSAPWFTPELRQFKTKGRRLERLYAKTGLVVHKDMYDSHILSYKDALSTAKCAYYANLIRMGEGNTRALFSTVKTILRPPDTLAPHMYSTAQCNTFMTFFDAKIENIHQQLTSSINTTYSSLYSPSDVSVLSSLSNFELPTVGEISGLIRKSKSSTCQLDPLPTHLVKACLPSLSSLITAIIHSSLTSGLVPSSLKTAAITPILKKPGADPNNLSNFRPISNLPFLTKILEKIVAAQVQAHMTNNNLFEQFQSGFRSFHSTETALVKITNDLLMAADSGLLTILVLLDLSAAFDTISHNILLERLASLGITGTSLVWFTSYLSGRTQFVQLK</sequence>
<keyword evidence="3" id="KW-1185">Reference proteome</keyword>
<dbReference type="InterPro" id="IPR013919">
    <property type="entry name" value="Pex16"/>
</dbReference>
<dbReference type="PANTHER" id="PTHR46670:SF4">
    <property type="entry name" value="REVERSE TRANSCRIPTASE DOMAIN-CONTAINING PROTEIN"/>
    <property type="match status" value="1"/>
</dbReference>
<dbReference type="SUPFAM" id="SSF56219">
    <property type="entry name" value="DNase I-like"/>
    <property type="match status" value="1"/>
</dbReference>
<evidence type="ECO:0000313" key="3">
    <source>
        <dbReference type="Proteomes" id="UP001152803"/>
    </source>
</evidence>
<proteinExistence type="predicted"/>
<dbReference type="OrthoDB" id="419189at2759"/>
<dbReference type="Pfam" id="PF08610">
    <property type="entry name" value="Pex16"/>
    <property type="match status" value="1"/>
</dbReference>
<evidence type="ECO:0000259" key="1">
    <source>
        <dbReference type="PROSITE" id="PS50878"/>
    </source>
</evidence>
<dbReference type="PANTHER" id="PTHR46670">
    <property type="entry name" value="ENDO/EXONUCLEASE/PHOSPHATASE DOMAIN-CONTAINING PROTEIN"/>
    <property type="match status" value="1"/>
</dbReference>
<name>A0A9Q1CUM7_CONCO</name>
<dbReference type="Proteomes" id="UP001152803">
    <property type="component" value="Unassembled WGS sequence"/>
</dbReference>
<feature type="non-terminal residue" evidence="2">
    <location>
        <position position="833"/>
    </location>
</feature>
<dbReference type="EMBL" id="JAFJMO010000582">
    <property type="protein sequence ID" value="KAJ8247213.1"/>
    <property type="molecule type" value="Genomic_DNA"/>
</dbReference>
<gene>
    <name evidence="2" type="ORF">COCON_G00234620</name>
</gene>
<accession>A0A9Q1CUM7</accession>
<protein>
    <recommendedName>
        <fullName evidence="1">Reverse transcriptase domain-containing protein</fullName>
    </recommendedName>
</protein>